<name>A0A9W7L4R8_9STRA</name>
<dbReference type="OrthoDB" id="10617271at2759"/>
<evidence type="ECO:0000313" key="3">
    <source>
        <dbReference type="EMBL" id="GMI29638.1"/>
    </source>
</evidence>
<feature type="region of interest" description="Disordered" evidence="2">
    <location>
        <begin position="861"/>
        <end position="899"/>
    </location>
</feature>
<feature type="region of interest" description="Disordered" evidence="2">
    <location>
        <begin position="727"/>
        <end position="821"/>
    </location>
</feature>
<feature type="region of interest" description="Disordered" evidence="2">
    <location>
        <begin position="373"/>
        <end position="467"/>
    </location>
</feature>
<feature type="compositionally biased region" description="Basic residues" evidence="2">
    <location>
        <begin position="927"/>
        <end position="936"/>
    </location>
</feature>
<accession>A0A9W7L4R8</accession>
<feature type="region of interest" description="Disordered" evidence="2">
    <location>
        <begin position="925"/>
        <end position="951"/>
    </location>
</feature>
<feature type="compositionally biased region" description="Basic residues" evidence="2">
    <location>
        <begin position="862"/>
        <end position="871"/>
    </location>
</feature>
<reference evidence="4" key="1">
    <citation type="journal article" date="2023" name="Commun. Biol.">
        <title>Genome analysis of Parmales, the sister group of diatoms, reveals the evolutionary specialization of diatoms from phago-mixotrophs to photoautotrophs.</title>
        <authorList>
            <person name="Ban H."/>
            <person name="Sato S."/>
            <person name="Yoshikawa S."/>
            <person name="Yamada K."/>
            <person name="Nakamura Y."/>
            <person name="Ichinomiya M."/>
            <person name="Sato N."/>
            <person name="Blanc-Mathieu R."/>
            <person name="Endo H."/>
            <person name="Kuwata A."/>
            <person name="Ogata H."/>
        </authorList>
    </citation>
    <scope>NUCLEOTIDE SEQUENCE [LARGE SCALE GENOMIC DNA]</scope>
</reference>
<evidence type="ECO:0000256" key="2">
    <source>
        <dbReference type="SAM" id="MobiDB-lite"/>
    </source>
</evidence>
<feature type="coiled-coil region" evidence="1">
    <location>
        <begin position="610"/>
        <end position="713"/>
    </location>
</feature>
<feature type="compositionally biased region" description="Low complexity" evidence="2">
    <location>
        <begin position="786"/>
        <end position="815"/>
    </location>
</feature>
<evidence type="ECO:0000313" key="4">
    <source>
        <dbReference type="Proteomes" id="UP001165065"/>
    </source>
</evidence>
<keyword evidence="1" id="KW-0175">Coiled coil</keyword>
<sequence>MDPSIDGDEGGVEGEAMIVLESANVIMLETVLEKGGRVDIYRRLRQWEAAYSLILVLCSSFTSLPSLPRWSPLCLNLVLSTYEMLQLITSVLEEATGLLDDEEGVELWRKEGERAGWITKVCVAVFAGSLVRKRDYWCIEGMFDGFGKIVRQRVWGRYFGGWGRWVGKDWMVEGDEWVGGRKGGKQGNGKVCDVPLLLKENNEEIGAYKDVRLWVWDDVDARAVMARVTGGDKNSDIYFKEVNGKAEVKVVADRKGSKKLLFALCLGNGDDRGFELSFTNRANSGAGEARESTAKIKECASRINFMIQKMELLVSADSEAPFPPASLHSARKERRIKVEMERRFVEGLKAGYMNGKEWDRWNEDFHRFRASVKADGRAGTAASTRTPESTNTPECEREGKRNIDRKSSPKGKGNQLQDSNTLGDSQPGDLPPAKREYFENGSSPVQVGRSPATAVEEASDLMEGRRKSTFSDEVFASILNYNSSHGEEPGKVEGAEGGVTEENVEAASDESGVAGKKRSVGDYLALLSGSGNLSPPIKTQTRKGVEREFNAKEDVIKRMEQIKLKRIRDKDEKGEKEEAIRASKMKKDDKEEALRVEDSRLKHNARIAKEEAAKVETLRLEEEARIAKEEAAKVEALRLEEEARIAKEEAAKVETLRLEEEARIAKEEAAKVEAFRLEEEARIAKEEAAKVETLRLEEEARIAKEEAAKVETLRLEEEARIAVRLNAIDIPSEVGQSTPSPSSRPDLAHHARSRVLSDSESSGTENDDDDDDNDDNDDHHVAPNFLPARTLRPPSLSPLPENVSSSLRPPSLSPSAGLDAAEDLESQYSSILKDTRAMKQELASRSKTLTRKLSNVAIKAFSKSRSKQKSKHSFDDDWSAETTDEFPKSPSSSITSKSVVVSGNMGGEEMEAAIIEGITSLQEELKSKKKKSKVSSKIKSGMKSWLRKSAT</sequence>
<feature type="compositionally biased region" description="Polar residues" evidence="2">
    <location>
        <begin position="734"/>
        <end position="743"/>
    </location>
</feature>
<comment type="caution">
    <text evidence="3">The sequence shown here is derived from an EMBL/GenBank/DDBJ whole genome shotgun (WGS) entry which is preliminary data.</text>
</comment>
<feature type="compositionally biased region" description="Low complexity" evidence="2">
    <location>
        <begin position="888"/>
        <end position="899"/>
    </location>
</feature>
<feature type="compositionally biased region" description="Polar residues" evidence="2">
    <location>
        <begin position="414"/>
        <end position="424"/>
    </location>
</feature>
<dbReference type="EMBL" id="BRYA01000685">
    <property type="protein sequence ID" value="GMI29638.1"/>
    <property type="molecule type" value="Genomic_DNA"/>
</dbReference>
<dbReference type="Proteomes" id="UP001165065">
    <property type="component" value="Unassembled WGS sequence"/>
</dbReference>
<gene>
    <name evidence="3" type="ORF">TrCOL_g8464</name>
</gene>
<proteinExistence type="predicted"/>
<dbReference type="AlphaFoldDB" id="A0A9W7L4R8"/>
<keyword evidence="4" id="KW-1185">Reference proteome</keyword>
<protein>
    <submittedName>
        <fullName evidence="3">Uncharacterized protein</fullName>
    </submittedName>
</protein>
<evidence type="ECO:0000256" key="1">
    <source>
        <dbReference type="SAM" id="Coils"/>
    </source>
</evidence>
<feature type="compositionally biased region" description="Basic and acidic residues" evidence="2">
    <location>
        <begin position="394"/>
        <end position="407"/>
    </location>
</feature>
<feature type="compositionally biased region" description="Acidic residues" evidence="2">
    <location>
        <begin position="765"/>
        <end position="776"/>
    </location>
</feature>
<feature type="compositionally biased region" description="Polar residues" evidence="2">
    <location>
        <begin position="381"/>
        <end position="393"/>
    </location>
</feature>
<feature type="region of interest" description="Disordered" evidence="2">
    <location>
        <begin position="569"/>
        <end position="595"/>
    </location>
</feature>
<organism evidence="3 4">
    <name type="scientific">Triparma columacea</name>
    <dbReference type="NCBI Taxonomy" id="722753"/>
    <lineage>
        <taxon>Eukaryota</taxon>
        <taxon>Sar</taxon>
        <taxon>Stramenopiles</taxon>
        <taxon>Ochrophyta</taxon>
        <taxon>Bolidophyceae</taxon>
        <taxon>Parmales</taxon>
        <taxon>Triparmaceae</taxon>
        <taxon>Triparma</taxon>
    </lineage>
</organism>